<evidence type="ECO:0000313" key="1">
    <source>
        <dbReference type="EMBL" id="MBE5920486.1"/>
    </source>
</evidence>
<organism evidence="1 2">
    <name type="scientific">Pseudobutyrivibrio ruminis</name>
    <dbReference type="NCBI Taxonomy" id="46206"/>
    <lineage>
        <taxon>Bacteria</taxon>
        <taxon>Bacillati</taxon>
        <taxon>Bacillota</taxon>
        <taxon>Clostridia</taxon>
        <taxon>Lachnospirales</taxon>
        <taxon>Lachnospiraceae</taxon>
        <taxon>Pseudobutyrivibrio</taxon>
    </lineage>
</organism>
<proteinExistence type="predicted"/>
<dbReference type="InterPro" id="IPR001387">
    <property type="entry name" value="Cro/C1-type_HTH"/>
</dbReference>
<dbReference type="Proteomes" id="UP000766246">
    <property type="component" value="Unassembled WGS sequence"/>
</dbReference>
<dbReference type="EMBL" id="SVER01000035">
    <property type="protein sequence ID" value="MBE5920486.1"/>
    <property type="molecule type" value="Genomic_DNA"/>
</dbReference>
<dbReference type="Pfam" id="PF13560">
    <property type="entry name" value="HTH_31"/>
    <property type="match status" value="1"/>
</dbReference>
<dbReference type="CDD" id="cd00093">
    <property type="entry name" value="HTH_XRE"/>
    <property type="match status" value="1"/>
</dbReference>
<protein>
    <submittedName>
        <fullName evidence="1">Helix-turn-helix domain-containing protein</fullName>
    </submittedName>
</protein>
<reference evidence="1" key="1">
    <citation type="submission" date="2019-04" db="EMBL/GenBank/DDBJ databases">
        <title>Evolution of Biomass-Degrading Anaerobic Consortia Revealed by Metagenomics.</title>
        <authorList>
            <person name="Peng X."/>
        </authorList>
    </citation>
    <scope>NUCLEOTIDE SEQUENCE</scope>
    <source>
        <strain evidence="1">SIG311</strain>
    </source>
</reference>
<evidence type="ECO:0000313" key="2">
    <source>
        <dbReference type="Proteomes" id="UP000766246"/>
    </source>
</evidence>
<dbReference type="AlphaFoldDB" id="A0A927U8U0"/>
<accession>A0A927U8U0</accession>
<sequence length="170" mass="19072">MGRKSIKEDKNIYFKAREEAGLTRAQASELIGSMTESKLEKLETGKVSIYPEDVVTLANAYNRQDLCNYYCTHECRIGQETVPEVKISSLPEIVLGMLSALNALNNQKERLIDITADGVISDDEIEDFVAIQKQLEQIDMTVESLKLWVSSMIADGKINKDKLKDIENGI</sequence>
<gene>
    <name evidence="1" type="ORF">E7272_11685</name>
</gene>
<name>A0A927U8U0_9FIRM</name>
<comment type="caution">
    <text evidence="1">The sequence shown here is derived from an EMBL/GenBank/DDBJ whole genome shotgun (WGS) entry which is preliminary data.</text>
</comment>